<dbReference type="Pfam" id="PF07686">
    <property type="entry name" value="V-set"/>
    <property type="match status" value="1"/>
</dbReference>
<dbReference type="PROSITE" id="PS50835">
    <property type="entry name" value="IG_LIKE"/>
    <property type="match status" value="1"/>
</dbReference>
<feature type="transmembrane region" description="Helical" evidence="1">
    <location>
        <begin position="287"/>
        <end position="306"/>
    </location>
</feature>
<dbReference type="PANTHER" id="PTHR21261">
    <property type="entry name" value="BEAT PROTEIN"/>
    <property type="match status" value="1"/>
</dbReference>
<keyword evidence="1" id="KW-1133">Transmembrane helix</keyword>
<feature type="domain" description="Ig-like" evidence="2">
    <location>
        <begin position="26"/>
        <end position="135"/>
    </location>
</feature>
<evidence type="ECO:0000313" key="3">
    <source>
        <dbReference type="EMBL" id="CAG9806663.1"/>
    </source>
</evidence>
<sequence length="311" mass="36034">MENFNIKGILSFKTCCVMCILISFLPNTRTLHITNIIVPPFVDVRDVVTLSCSYNIGTQKLNSVKWYKNDKEFYRYAPLMPTKQNMIFNLEGVHITTDHVCNEKFCTIHLDNLNNESTGAYRCEVSGDAPEFQLSHETSNMTVAALPQHNPKIEGIERNYYEGDFLFGNCTSDFSYPPPIMSWYINDQKADSNLLQPFQESTVDAYGFKLYQRSLEIRFRIDKRINPFITDGKVHMRCVAQIRQMPSQIRESEHIFYVSSWDELRNQKLINWKSSAHNLKITTAKSILMYILLPICYFIAGSKMLLQTIKS</sequence>
<organism evidence="3 4">
    <name type="scientific">Chironomus riparius</name>
    <dbReference type="NCBI Taxonomy" id="315576"/>
    <lineage>
        <taxon>Eukaryota</taxon>
        <taxon>Metazoa</taxon>
        <taxon>Ecdysozoa</taxon>
        <taxon>Arthropoda</taxon>
        <taxon>Hexapoda</taxon>
        <taxon>Insecta</taxon>
        <taxon>Pterygota</taxon>
        <taxon>Neoptera</taxon>
        <taxon>Endopterygota</taxon>
        <taxon>Diptera</taxon>
        <taxon>Nematocera</taxon>
        <taxon>Chironomoidea</taxon>
        <taxon>Chironomidae</taxon>
        <taxon>Chironominae</taxon>
        <taxon>Chironomus</taxon>
    </lineage>
</organism>
<dbReference type="OrthoDB" id="7375975at2759"/>
<gene>
    <name evidence="3" type="ORF">CHIRRI_LOCUS9518</name>
</gene>
<reference evidence="3" key="2">
    <citation type="submission" date="2022-10" db="EMBL/GenBank/DDBJ databases">
        <authorList>
            <consortium name="ENA_rothamsted_submissions"/>
            <consortium name="culmorum"/>
            <person name="King R."/>
        </authorList>
    </citation>
    <scope>NUCLEOTIDE SEQUENCE</scope>
</reference>
<dbReference type="CDD" id="cd00096">
    <property type="entry name" value="Ig"/>
    <property type="match status" value="1"/>
</dbReference>
<dbReference type="InterPro" id="IPR013106">
    <property type="entry name" value="Ig_V-set"/>
</dbReference>
<evidence type="ECO:0000313" key="4">
    <source>
        <dbReference type="Proteomes" id="UP001153620"/>
    </source>
</evidence>
<dbReference type="SUPFAM" id="SSF48726">
    <property type="entry name" value="Immunoglobulin"/>
    <property type="match status" value="1"/>
</dbReference>
<keyword evidence="1" id="KW-0812">Transmembrane</keyword>
<keyword evidence="1" id="KW-0472">Membrane</keyword>
<protein>
    <recommendedName>
        <fullName evidence="2">Ig-like domain-containing protein</fullName>
    </recommendedName>
</protein>
<dbReference type="Proteomes" id="UP001153620">
    <property type="component" value="Chromosome 3"/>
</dbReference>
<dbReference type="AlphaFoldDB" id="A0A9N9WV68"/>
<dbReference type="InterPro" id="IPR013783">
    <property type="entry name" value="Ig-like_fold"/>
</dbReference>
<dbReference type="InterPro" id="IPR036179">
    <property type="entry name" value="Ig-like_dom_sf"/>
</dbReference>
<evidence type="ECO:0000256" key="1">
    <source>
        <dbReference type="SAM" id="Phobius"/>
    </source>
</evidence>
<dbReference type="Gene3D" id="2.60.40.10">
    <property type="entry name" value="Immunoglobulins"/>
    <property type="match status" value="1"/>
</dbReference>
<accession>A0A9N9WV68</accession>
<dbReference type="FunFam" id="2.60.40.10:FF:000437">
    <property type="entry name" value="Beat-IIIc, isoform A"/>
    <property type="match status" value="1"/>
</dbReference>
<keyword evidence="4" id="KW-1185">Reference proteome</keyword>
<reference evidence="3" key="1">
    <citation type="submission" date="2022-01" db="EMBL/GenBank/DDBJ databases">
        <authorList>
            <person name="King R."/>
        </authorList>
    </citation>
    <scope>NUCLEOTIDE SEQUENCE</scope>
</reference>
<proteinExistence type="predicted"/>
<name>A0A9N9WV68_9DIPT</name>
<dbReference type="InterPro" id="IPR007110">
    <property type="entry name" value="Ig-like_dom"/>
</dbReference>
<dbReference type="EMBL" id="OU895879">
    <property type="protein sequence ID" value="CAG9806663.1"/>
    <property type="molecule type" value="Genomic_DNA"/>
</dbReference>
<dbReference type="PANTHER" id="PTHR21261:SF5">
    <property type="entry name" value="BEATEN PATH VA, ISOFORM A-RELATED"/>
    <property type="match status" value="1"/>
</dbReference>
<evidence type="ECO:0000259" key="2">
    <source>
        <dbReference type="PROSITE" id="PS50835"/>
    </source>
</evidence>